<sequence>MSERELTPTEALSQVNKIINELGLNAVTRYTSRNRLVATAELFDKNNNLIESGAGKGPDSLIGALAESIEHYSTFQPHIGDLHHHRCDFIATQKHSECEGLLSSLPRTGEKIECFKLTTLDKREELYIPSILLCPKNAERFSTNRSPDVQYLARYSSNSGIAFGCTEAEALLHGTHEVIERHILSCFFMAVCSIGPAMDLYTPSEELLASALQDNPSAIESANKLQIIVIKDMLGVYFTVAFPKAGPGDLHISPIGSGCSLDIRTAIQRATTEQFQSHSLYGIAEEAIDKITLELLSSSDKLKCLIGFAHIRSLSLPSLDQPLTDFTASVPQQLQTLQNNLLREGKTIFHRTVARYSGNNVVSQCYVPGLERFNIIRNGCLVAPQHILRKTSKSLHLEQQK</sequence>
<dbReference type="Gene3D" id="3.30.160.660">
    <property type="match status" value="1"/>
</dbReference>
<reference evidence="2 3" key="1">
    <citation type="submission" date="2019-09" db="EMBL/GenBank/DDBJ databases">
        <authorList>
            <person name="Chandra G."/>
            <person name="Truman W A."/>
        </authorList>
    </citation>
    <scope>NUCLEOTIDE SEQUENCE [LARGE SCALE GENOMIC DNA]</scope>
    <source>
        <strain evidence="2">PS710</strain>
    </source>
</reference>
<dbReference type="RefSeq" id="WP_150763039.1">
    <property type="nucleotide sequence ID" value="NZ_CABVHW010000001.1"/>
</dbReference>
<protein>
    <recommendedName>
        <fullName evidence="1">YcaO domain-containing protein</fullName>
    </recommendedName>
</protein>
<dbReference type="PANTHER" id="PTHR37809:SF1">
    <property type="entry name" value="RIBOSOMAL PROTEIN S12 METHYLTHIOTRANSFERASE ACCESSORY FACTOR YCAO"/>
    <property type="match status" value="1"/>
</dbReference>
<dbReference type="Gene3D" id="3.30.40.250">
    <property type="match status" value="1"/>
</dbReference>
<dbReference type="Gene3D" id="3.30.1330.230">
    <property type="match status" value="1"/>
</dbReference>
<evidence type="ECO:0000313" key="2">
    <source>
        <dbReference type="EMBL" id="VVN72411.1"/>
    </source>
</evidence>
<dbReference type="PROSITE" id="PS51664">
    <property type="entry name" value="YCAO"/>
    <property type="match status" value="1"/>
</dbReference>
<proteinExistence type="predicted"/>
<dbReference type="Pfam" id="PF02624">
    <property type="entry name" value="YcaO"/>
    <property type="match status" value="1"/>
</dbReference>
<evidence type="ECO:0000259" key="1">
    <source>
        <dbReference type="PROSITE" id="PS51664"/>
    </source>
</evidence>
<dbReference type="AlphaFoldDB" id="A0A5E7A824"/>
<dbReference type="PANTHER" id="PTHR37809">
    <property type="entry name" value="RIBOSOMAL PROTEIN S12 METHYLTHIOTRANSFERASE ACCESSORY FACTOR YCAO"/>
    <property type="match status" value="1"/>
</dbReference>
<feature type="domain" description="YcaO" evidence="1">
    <location>
        <begin position="51"/>
        <end position="401"/>
    </location>
</feature>
<dbReference type="Proteomes" id="UP000381093">
    <property type="component" value="Unassembled WGS sequence"/>
</dbReference>
<gene>
    <name evidence="2" type="ORF">PS710_00519</name>
</gene>
<dbReference type="InterPro" id="IPR003776">
    <property type="entry name" value="YcaO-like_dom"/>
</dbReference>
<name>A0A5E7A824_PSEFL</name>
<evidence type="ECO:0000313" key="3">
    <source>
        <dbReference type="Proteomes" id="UP000381093"/>
    </source>
</evidence>
<organism evidence="2 3">
    <name type="scientific">Pseudomonas fluorescens</name>
    <dbReference type="NCBI Taxonomy" id="294"/>
    <lineage>
        <taxon>Bacteria</taxon>
        <taxon>Pseudomonadati</taxon>
        <taxon>Pseudomonadota</taxon>
        <taxon>Gammaproteobacteria</taxon>
        <taxon>Pseudomonadales</taxon>
        <taxon>Pseudomonadaceae</taxon>
        <taxon>Pseudomonas</taxon>
    </lineage>
</organism>
<dbReference type="EMBL" id="CABVHW010000001">
    <property type="protein sequence ID" value="VVN72411.1"/>
    <property type="molecule type" value="Genomic_DNA"/>
</dbReference>
<accession>A0A5E7A824</accession>